<protein>
    <submittedName>
        <fullName evidence="2">ORF6N domain-containing protein</fullName>
    </submittedName>
</protein>
<evidence type="ECO:0000313" key="2">
    <source>
        <dbReference type="EMBL" id="TDW99939.1"/>
    </source>
</evidence>
<keyword evidence="3" id="KW-1185">Reference proteome</keyword>
<dbReference type="RefSeq" id="WP_246073508.1">
    <property type="nucleotide sequence ID" value="NZ_SODV01000001.1"/>
</dbReference>
<organism evidence="2 3">
    <name type="scientific">Dinghuibacter silviterrae</name>
    <dbReference type="NCBI Taxonomy" id="1539049"/>
    <lineage>
        <taxon>Bacteria</taxon>
        <taxon>Pseudomonadati</taxon>
        <taxon>Bacteroidota</taxon>
        <taxon>Chitinophagia</taxon>
        <taxon>Chitinophagales</taxon>
        <taxon>Chitinophagaceae</taxon>
        <taxon>Dinghuibacter</taxon>
    </lineage>
</organism>
<evidence type="ECO:0000313" key="3">
    <source>
        <dbReference type="Proteomes" id="UP000294498"/>
    </source>
</evidence>
<dbReference type="InterPro" id="IPR018873">
    <property type="entry name" value="KilA-N_DNA-bd_domain"/>
</dbReference>
<comment type="caution">
    <text evidence="2">The sequence shown here is derived from an EMBL/GenBank/DDBJ whole genome shotgun (WGS) entry which is preliminary data.</text>
</comment>
<feature type="domain" description="KilA-N DNA-binding" evidence="1">
    <location>
        <begin position="18"/>
        <end position="102"/>
    </location>
</feature>
<dbReference type="EMBL" id="SODV01000001">
    <property type="protein sequence ID" value="TDW99939.1"/>
    <property type="molecule type" value="Genomic_DNA"/>
</dbReference>
<sequence>MAEERQGLTVPEERIMTKIVILREEKVILDVHLAELYGVETRALKQAVRRNLERFPEDFMFQLSDNEVDTVVSQNVIPHRKYLGGATPFAFTETGVAMLSSVLKSPAAIEMNIAIMRTFVALRKLSVNYQEVMRIVQEMRGQYDAQFEEVFRLLEHLVNPPQPHRQMIGFKATGE</sequence>
<evidence type="ECO:0000259" key="1">
    <source>
        <dbReference type="Pfam" id="PF10543"/>
    </source>
</evidence>
<name>A0A4R8DPA1_9BACT</name>
<reference evidence="2 3" key="1">
    <citation type="submission" date="2019-03" db="EMBL/GenBank/DDBJ databases">
        <title>Genomic Encyclopedia of Type Strains, Phase IV (KMG-IV): sequencing the most valuable type-strain genomes for metagenomic binning, comparative biology and taxonomic classification.</title>
        <authorList>
            <person name="Goeker M."/>
        </authorList>
    </citation>
    <scope>NUCLEOTIDE SEQUENCE [LARGE SCALE GENOMIC DNA]</scope>
    <source>
        <strain evidence="2 3">DSM 100059</strain>
    </source>
</reference>
<proteinExistence type="predicted"/>
<dbReference type="AlphaFoldDB" id="A0A4R8DPA1"/>
<dbReference type="Proteomes" id="UP000294498">
    <property type="component" value="Unassembled WGS sequence"/>
</dbReference>
<gene>
    <name evidence="2" type="ORF">EDB95_0956</name>
</gene>
<dbReference type="Pfam" id="PF10543">
    <property type="entry name" value="ORF6N"/>
    <property type="match status" value="1"/>
</dbReference>
<accession>A0A4R8DPA1</accession>